<dbReference type="PANTHER" id="PTHR47738">
    <property type="entry name" value="PTS SYSTEM FRUCTOSE-LIKE EIIA COMPONENT-RELATED"/>
    <property type="match status" value="1"/>
</dbReference>
<protein>
    <submittedName>
        <fullName evidence="2">PTS fructose transporter subunit IIA</fullName>
    </submittedName>
</protein>
<gene>
    <name evidence="2" type="primary">ptsN</name>
    <name evidence="2" type="ORF">GCM10011394_21620</name>
</gene>
<dbReference type="SUPFAM" id="SSF55804">
    <property type="entry name" value="Phoshotransferase/anion transport protein"/>
    <property type="match status" value="1"/>
</dbReference>
<evidence type="ECO:0000259" key="1">
    <source>
        <dbReference type="PROSITE" id="PS51094"/>
    </source>
</evidence>
<dbReference type="InterPro" id="IPR016152">
    <property type="entry name" value="PTrfase/Anion_transptr"/>
</dbReference>
<comment type="caution">
    <text evidence="2">The sequence shown here is derived from an EMBL/GenBank/DDBJ whole genome shotgun (WGS) entry which is preliminary data.</text>
</comment>
<evidence type="ECO:0000313" key="2">
    <source>
        <dbReference type="EMBL" id="GGK12046.1"/>
    </source>
</evidence>
<keyword evidence="3" id="KW-1185">Reference proteome</keyword>
<dbReference type="PROSITE" id="PS00372">
    <property type="entry name" value="PTS_EIIA_TYPE_2_HIS"/>
    <property type="match status" value="1"/>
</dbReference>
<sequence length="158" mass="16888">MPYTDLLAAGRIVQMMEPGSRDQVLDAAARLLGGDSPGLTPAIADGLRRREAVGSTGIGRGVAIPHCRSDACGEPRAAFLRLAKPVDFDARDGEPVDLVFAMAVPGDHGQQQHLDTLSELAGRFADADFRESVRDAPDITALRNLLLQHGAPQRVRRA</sequence>
<feature type="domain" description="PTS EIIA type-2" evidence="1">
    <location>
        <begin position="5"/>
        <end position="149"/>
    </location>
</feature>
<dbReference type="InterPro" id="IPR051541">
    <property type="entry name" value="PTS_SugarTrans_NitroReg"/>
</dbReference>
<accession>A0ABQ2ELD9</accession>
<dbReference type="InterPro" id="IPR002178">
    <property type="entry name" value="PTS_EIIA_type-2_dom"/>
</dbReference>
<dbReference type="PANTHER" id="PTHR47738:SF1">
    <property type="entry name" value="NITROGEN REGULATORY PROTEIN"/>
    <property type="match status" value="1"/>
</dbReference>
<organism evidence="2 3">
    <name type="scientific">Luteimonas terricola</name>
    <dbReference type="NCBI Taxonomy" id="645597"/>
    <lineage>
        <taxon>Bacteria</taxon>
        <taxon>Pseudomonadati</taxon>
        <taxon>Pseudomonadota</taxon>
        <taxon>Gammaproteobacteria</taxon>
        <taxon>Lysobacterales</taxon>
        <taxon>Lysobacteraceae</taxon>
        <taxon>Luteimonas</taxon>
    </lineage>
</organism>
<dbReference type="RefSeq" id="WP_132986510.1">
    <property type="nucleotide sequence ID" value="NZ_BMME01000001.1"/>
</dbReference>
<dbReference type="PROSITE" id="PS51094">
    <property type="entry name" value="PTS_EIIA_TYPE_2"/>
    <property type="match status" value="1"/>
</dbReference>
<reference evidence="3" key="1">
    <citation type="journal article" date="2019" name="Int. J. Syst. Evol. Microbiol.">
        <title>The Global Catalogue of Microorganisms (GCM) 10K type strain sequencing project: providing services to taxonomists for standard genome sequencing and annotation.</title>
        <authorList>
            <consortium name="The Broad Institute Genomics Platform"/>
            <consortium name="The Broad Institute Genome Sequencing Center for Infectious Disease"/>
            <person name="Wu L."/>
            <person name="Ma J."/>
        </authorList>
    </citation>
    <scope>NUCLEOTIDE SEQUENCE [LARGE SCALE GENOMIC DNA]</scope>
    <source>
        <strain evidence="3">CGMCC 1.8985</strain>
    </source>
</reference>
<dbReference type="EMBL" id="BMME01000001">
    <property type="protein sequence ID" value="GGK12046.1"/>
    <property type="molecule type" value="Genomic_DNA"/>
</dbReference>
<evidence type="ECO:0000313" key="3">
    <source>
        <dbReference type="Proteomes" id="UP000599009"/>
    </source>
</evidence>
<dbReference type="Pfam" id="PF00359">
    <property type="entry name" value="PTS_EIIA_2"/>
    <property type="match status" value="1"/>
</dbReference>
<dbReference type="Proteomes" id="UP000599009">
    <property type="component" value="Unassembled WGS sequence"/>
</dbReference>
<proteinExistence type="predicted"/>
<dbReference type="Gene3D" id="3.40.930.10">
    <property type="entry name" value="Mannitol-specific EII, Chain A"/>
    <property type="match status" value="1"/>
</dbReference>
<name>A0ABQ2ELD9_9GAMM</name>
<dbReference type="CDD" id="cd00211">
    <property type="entry name" value="PTS_IIA_fru"/>
    <property type="match status" value="1"/>
</dbReference>